<evidence type="ECO:0000259" key="4">
    <source>
        <dbReference type="Pfam" id="PF00535"/>
    </source>
</evidence>
<dbReference type="Proteomes" id="UP001161325">
    <property type="component" value="Unassembled WGS sequence"/>
</dbReference>
<dbReference type="PANTHER" id="PTHR43685">
    <property type="entry name" value="GLYCOSYLTRANSFERASE"/>
    <property type="match status" value="1"/>
</dbReference>
<dbReference type="AlphaFoldDB" id="A0AA37QII3"/>
<dbReference type="Pfam" id="PF00535">
    <property type="entry name" value="Glycos_transf_2"/>
    <property type="match status" value="1"/>
</dbReference>
<dbReference type="SUPFAM" id="SSF53448">
    <property type="entry name" value="Nucleotide-diphospho-sugar transferases"/>
    <property type="match status" value="1"/>
</dbReference>
<accession>A0AA37QII3</accession>
<keyword evidence="2" id="KW-0328">Glycosyltransferase</keyword>
<dbReference type="InterPro" id="IPR001173">
    <property type="entry name" value="Glyco_trans_2-like"/>
</dbReference>
<gene>
    <name evidence="5" type="ORF">rosag_39960</name>
</gene>
<comment type="similarity">
    <text evidence="1">Belongs to the glycosyltransferase 2 family.</text>
</comment>
<feature type="domain" description="Glycosyltransferase 2-like" evidence="4">
    <location>
        <begin position="2"/>
        <end position="131"/>
    </location>
</feature>
<dbReference type="PANTHER" id="PTHR43685:SF5">
    <property type="entry name" value="GLYCOSYLTRANSFERASE EPSE-RELATED"/>
    <property type="match status" value="1"/>
</dbReference>
<evidence type="ECO:0000256" key="1">
    <source>
        <dbReference type="ARBA" id="ARBA00006739"/>
    </source>
</evidence>
<dbReference type="GO" id="GO:0016757">
    <property type="term" value="F:glycosyltransferase activity"/>
    <property type="evidence" value="ECO:0007669"/>
    <property type="project" value="UniProtKB-KW"/>
</dbReference>
<evidence type="ECO:0000313" key="6">
    <source>
        <dbReference type="Proteomes" id="UP001161325"/>
    </source>
</evidence>
<keyword evidence="6" id="KW-1185">Reference proteome</keyword>
<protein>
    <recommendedName>
        <fullName evidence="4">Glycosyltransferase 2-like domain-containing protein</fullName>
    </recommendedName>
</protein>
<evidence type="ECO:0000313" key="5">
    <source>
        <dbReference type="EMBL" id="GLC27483.1"/>
    </source>
</evidence>
<dbReference type="EMBL" id="BRXS01000006">
    <property type="protein sequence ID" value="GLC27483.1"/>
    <property type="molecule type" value="Genomic_DNA"/>
</dbReference>
<evidence type="ECO:0000256" key="3">
    <source>
        <dbReference type="ARBA" id="ARBA00022679"/>
    </source>
</evidence>
<sequence>MSVMLPTYNQVDFVEEAVRSAVEQDYPRVQVVVADDGSTDGTDRVVLELAARYPDRVVAVVGEGHVGMTLNCNRALARCTGDLVAFHAGDDVFLPGKLRLQVDWFAEDPRRVLCGHDVEAFDNRTDARMYLMSEIVPLTSGEGAAEFICRGTLFGGVSIMVRASALPPWRYDPRVAFAADWLMWMEVLAHGGHFGHVPGVLARYRRHPENVSRNHAATRRDDQYVSLALVESRYPWLLESCRIGRGALHRSHGIAALRKGDARLARRYFGAAFREHPTLLDGAGYLSTLVPNAGGLLNRLRPKLQA</sequence>
<dbReference type="InterPro" id="IPR029044">
    <property type="entry name" value="Nucleotide-diphossugar_trans"/>
</dbReference>
<dbReference type="InterPro" id="IPR050834">
    <property type="entry name" value="Glycosyltransf_2"/>
</dbReference>
<keyword evidence="3" id="KW-0808">Transferase</keyword>
<dbReference type="Gene3D" id="3.90.550.10">
    <property type="entry name" value="Spore Coat Polysaccharide Biosynthesis Protein SpsA, Chain A"/>
    <property type="match status" value="1"/>
</dbReference>
<organism evidence="5 6">
    <name type="scientific">Roseisolibacter agri</name>
    <dbReference type="NCBI Taxonomy" id="2014610"/>
    <lineage>
        <taxon>Bacteria</taxon>
        <taxon>Pseudomonadati</taxon>
        <taxon>Gemmatimonadota</taxon>
        <taxon>Gemmatimonadia</taxon>
        <taxon>Gemmatimonadales</taxon>
        <taxon>Gemmatimonadaceae</taxon>
        <taxon>Roseisolibacter</taxon>
    </lineage>
</organism>
<reference evidence="5" key="1">
    <citation type="submission" date="2022-08" db="EMBL/GenBank/DDBJ databases">
        <title>Draft genome sequencing of Roseisolibacter agri AW1220.</title>
        <authorList>
            <person name="Tobiishi Y."/>
            <person name="Tonouchi A."/>
        </authorList>
    </citation>
    <scope>NUCLEOTIDE SEQUENCE</scope>
    <source>
        <strain evidence="5">AW1220</strain>
    </source>
</reference>
<proteinExistence type="inferred from homology"/>
<comment type="caution">
    <text evidence="5">The sequence shown here is derived from an EMBL/GenBank/DDBJ whole genome shotgun (WGS) entry which is preliminary data.</text>
</comment>
<evidence type="ECO:0000256" key="2">
    <source>
        <dbReference type="ARBA" id="ARBA00022676"/>
    </source>
</evidence>
<name>A0AA37QII3_9BACT</name>